<dbReference type="EMBL" id="VOBQ01000013">
    <property type="protein sequence ID" value="TWO70001.1"/>
    <property type="molecule type" value="Genomic_DNA"/>
</dbReference>
<gene>
    <name evidence="2" type="ORF">FN976_16790</name>
</gene>
<dbReference type="GO" id="GO:0043565">
    <property type="term" value="F:sequence-specific DNA binding"/>
    <property type="evidence" value="ECO:0007669"/>
    <property type="project" value="TreeGrafter"/>
</dbReference>
<dbReference type="Gene3D" id="3.30.70.1290">
    <property type="entry name" value="Transposase IS200-like"/>
    <property type="match status" value="1"/>
</dbReference>
<protein>
    <submittedName>
        <fullName evidence="2">Transposase</fullName>
    </submittedName>
</protein>
<reference evidence="2 3" key="1">
    <citation type="submission" date="2019-07" db="EMBL/GenBank/DDBJ databases">
        <title>Caenimonas sedimenti sp. nov., isolated from activated sludge.</title>
        <authorList>
            <person name="Xu J."/>
        </authorList>
    </citation>
    <scope>NUCLEOTIDE SEQUENCE [LARGE SCALE GENOMIC DNA]</scope>
    <source>
        <strain evidence="2 3">HX-9-20</strain>
    </source>
</reference>
<dbReference type="InterPro" id="IPR036515">
    <property type="entry name" value="Transposase_17_sf"/>
</dbReference>
<dbReference type="PANTHER" id="PTHR36966">
    <property type="entry name" value="REP-ASSOCIATED TYROSINE TRANSPOSASE"/>
    <property type="match status" value="1"/>
</dbReference>
<comment type="caution">
    <text evidence="2">The sequence shown here is derived from an EMBL/GenBank/DDBJ whole genome shotgun (WGS) entry which is preliminary data.</text>
</comment>
<keyword evidence="3" id="KW-1185">Reference proteome</keyword>
<dbReference type="AlphaFoldDB" id="A0A562ZNQ2"/>
<evidence type="ECO:0000259" key="1">
    <source>
        <dbReference type="SMART" id="SM01321"/>
    </source>
</evidence>
<dbReference type="RefSeq" id="WP_145894197.1">
    <property type="nucleotide sequence ID" value="NZ_VOBQ01000013.1"/>
</dbReference>
<dbReference type="GO" id="GO:0006313">
    <property type="term" value="P:DNA transposition"/>
    <property type="evidence" value="ECO:0007669"/>
    <property type="project" value="InterPro"/>
</dbReference>
<dbReference type="SUPFAM" id="SSF143422">
    <property type="entry name" value="Transposase IS200-like"/>
    <property type="match status" value="1"/>
</dbReference>
<dbReference type="GO" id="GO:0004803">
    <property type="term" value="F:transposase activity"/>
    <property type="evidence" value="ECO:0007669"/>
    <property type="project" value="InterPro"/>
</dbReference>
<proteinExistence type="predicted"/>
<dbReference type="Proteomes" id="UP000318199">
    <property type="component" value="Unassembled WGS sequence"/>
</dbReference>
<dbReference type="PANTHER" id="PTHR36966:SF1">
    <property type="entry name" value="REP-ASSOCIATED TYROSINE TRANSPOSASE"/>
    <property type="match status" value="1"/>
</dbReference>
<accession>A0A562ZNQ2</accession>
<dbReference type="InterPro" id="IPR002686">
    <property type="entry name" value="Transposase_17"/>
</dbReference>
<dbReference type="NCBIfam" id="NF047646">
    <property type="entry name" value="REP_Tyr_transpos"/>
    <property type="match status" value="1"/>
</dbReference>
<dbReference type="InterPro" id="IPR052715">
    <property type="entry name" value="RAYT_transposase"/>
</dbReference>
<organism evidence="2 3">
    <name type="scientific">Caenimonas sedimenti</name>
    <dbReference type="NCBI Taxonomy" id="2596921"/>
    <lineage>
        <taxon>Bacteria</taxon>
        <taxon>Pseudomonadati</taxon>
        <taxon>Pseudomonadota</taxon>
        <taxon>Betaproteobacteria</taxon>
        <taxon>Burkholderiales</taxon>
        <taxon>Comamonadaceae</taxon>
        <taxon>Caenimonas</taxon>
    </lineage>
</organism>
<evidence type="ECO:0000313" key="2">
    <source>
        <dbReference type="EMBL" id="TWO70001.1"/>
    </source>
</evidence>
<sequence>MRRYIRANTPGATYFFTLTLQERGARTLVDHIDQLRAAVTHVKAAHPFQIDAMVVLPDHLHALWTLPQHDADFPLRWQLIKRGFTKRLLADGQLDSCASAMRGRGERTLWQRRYWEHLVRDDADFGRHVDYIHFNPVKHGMVTRALEWPHSSFHRFVRNGRLPADWGIAVSAPGEFGE</sequence>
<feature type="domain" description="Transposase IS200-like" evidence="1">
    <location>
        <begin position="9"/>
        <end position="135"/>
    </location>
</feature>
<evidence type="ECO:0000313" key="3">
    <source>
        <dbReference type="Proteomes" id="UP000318199"/>
    </source>
</evidence>
<name>A0A562ZNQ2_9BURK</name>
<dbReference type="OrthoDB" id="9794403at2"/>
<dbReference type="SMART" id="SM01321">
    <property type="entry name" value="Y1_Tnp"/>
    <property type="match status" value="1"/>
</dbReference>